<dbReference type="NCBIfam" id="TIGR02225">
    <property type="entry name" value="recomb_XerD"/>
    <property type="match status" value="1"/>
</dbReference>
<dbReference type="RefSeq" id="WP_290595202.1">
    <property type="nucleotide sequence ID" value="NZ_CAKZIO010000003.1"/>
</dbReference>
<feature type="active site" evidence="10">
    <location>
        <position position="254"/>
    </location>
</feature>
<dbReference type="InterPro" id="IPR011932">
    <property type="entry name" value="Recomb_XerD"/>
</dbReference>
<dbReference type="GO" id="GO:0051301">
    <property type="term" value="P:cell division"/>
    <property type="evidence" value="ECO:0007669"/>
    <property type="project" value="UniProtKB-KW"/>
</dbReference>
<protein>
    <recommendedName>
        <fullName evidence="10">Tyrosine recombinase XerC</fullName>
    </recommendedName>
</protein>
<dbReference type="Pfam" id="PF00589">
    <property type="entry name" value="Phage_integrase"/>
    <property type="match status" value="1"/>
</dbReference>
<dbReference type="EMBL" id="QFOZ01000001">
    <property type="protein sequence ID" value="PZP90005.1"/>
    <property type="molecule type" value="Genomic_DNA"/>
</dbReference>
<feature type="active site" description="O-(3'-phospho-DNA)-tyrosine intermediate" evidence="10">
    <location>
        <position position="289"/>
    </location>
</feature>
<dbReference type="AlphaFoldDB" id="A0A2W5ICX3"/>
<feature type="active site" evidence="10">
    <location>
        <position position="280"/>
    </location>
</feature>
<evidence type="ECO:0000259" key="12">
    <source>
        <dbReference type="PROSITE" id="PS51900"/>
    </source>
</evidence>
<dbReference type="Gene3D" id="1.10.443.10">
    <property type="entry name" value="Intergrase catalytic core"/>
    <property type="match status" value="1"/>
</dbReference>
<keyword evidence="7 10" id="KW-0238">DNA-binding</keyword>
<dbReference type="InterPro" id="IPR013762">
    <property type="entry name" value="Integrase-like_cat_sf"/>
</dbReference>
<accession>A0A2W5ICX3</accession>
<keyword evidence="8 10" id="KW-0233">DNA recombination</keyword>
<dbReference type="InterPro" id="IPR050090">
    <property type="entry name" value="Tyrosine_recombinase_XerCD"/>
</dbReference>
<feature type="active site" evidence="10">
    <location>
        <position position="257"/>
    </location>
</feature>
<evidence type="ECO:0000256" key="2">
    <source>
        <dbReference type="ARBA" id="ARBA00010450"/>
    </source>
</evidence>
<evidence type="ECO:0000313" key="13">
    <source>
        <dbReference type="EMBL" id="PZP90005.1"/>
    </source>
</evidence>
<dbReference type="PROSITE" id="PS51898">
    <property type="entry name" value="TYR_RECOMBINASE"/>
    <property type="match status" value="1"/>
</dbReference>
<dbReference type="InterPro" id="IPR011010">
    <property type="entry name" value="DNA_brk_join_enz"/>
</dbReference>
<dbReference type="InterPro" id="IPR010998">
    <property type="entry name" value="Integrase_recombinase_N"/>
</dbReference>
<comment type="similarity">
    <text evidence="10">Belongs to the 'phage' integrase family. XerC subfamily.</text>
</comment>
<feature type="active site" evidence="10">
    <location>
        <position position="160"/>
    </location>
</feature>
<keyword evidence="9 10" id="KW-0131">Cell cycle</keyword>
<dbReference type="NCBIfam" id="NF001399">
    <property type="entry name" value="PRK00283.1"/>
    <property type="match status" value="1"/>
</dbReference>
<dbReference type="PROSITE" id="PS51900">
    <property type="entry name" value="CB"/>
    <property type="match status" value="1"/>
</dbReference>
<evidence type="ECO:0000256" key="8">
    <source>
        <dbReference type="ARBA" id="ARBA00023172"/>
    </source>
</evidence>
<dbReference type="GO" id="GO:0006313">
    <property type="term" value="P:DNA transposition"/>
    <property type="evidence" value="ECO:0007669"/>
    <property type="project" value="UniProtKB-UniRule"/>
</dbReference>
<dbReference type="GO" id="GO:0003677">
    <property type="term" value="F:DNA binding"/>
    <property type="evidence" value="ECO:0007669"/>
    <property type="project" value="UniProtKB-UniRule"/>
</dbReference>
<evidence type="ECO:0000256" key="7">
    <source>
        <dbReference type="ARBA" id="ARBA00023125"/>
    </source>
</evidence>
<keyword evidence="4 10" id="KW-0132">Cell division</keyword>
<dbReference type="InterPro" id="IPR044068">
    <property type="entry name" value="CB"/>
</dbReference>
<feature type="active site" evidence="10">
    <location>
        <position position="184"/>
    </location>
</feature>
<feature type="domain" description="Core-binding (CB)" evidence="12">
    <location>
        <begin position="2"/>
        <end position="95"/>
    </location>
</feature>
<comment type="function">
    <text evidence="10">Site-specific tyrosine recombinase, which acts by catalyzing the cutting and rejoining of the recombining DNA molecules. The XerC-XerD complex is essential to convert dimers of the bacterial chromosome into monomers to permit their segregation at cell division. It also contributes to the segregational stability of plasmids.</text>
</comment>
<name>A0A2W5ICX3_9ACTN</name>
<dbReference type="GO" id="GO:0005737">
    <property type="term" value="C:cytoplasm"/>
    <property type="evidence" value="ECO:0007669"/>
    <property type="project" value="UniProtKB-SubCell"/>
</dbReference>
<dbReference type="Gene3D" id="1.10.150.130">
    <property type="match status" value="1"/>
</dbReference>
<evidence type="ECO:0000256" key="10">
    <source>
        <dbReference type="HAMAP-Rule" id="MF_01808"/>
    </source>
</evidence>
<feature type="domain" description="Tyr recombinase" evidence="11">
    <location>
        <begin position="116"/>
        <end position="302"/>
    </location>
</feature>
<gene>
    <name evidence="13" type="primary">xerD</name>
    <name evidence="10" type="synonym">xerC</name>
    <name evidence="13" type="ORF">DI579_02310</name>
</gene>
<evidence type="ECO:0000256" key="4">
    <source>
        <dbReference type="ARBA" id="ARBA00022618"/>
    </source>
</evidence>
<dbReference type="SUPFAM" id="SSF56349">
    <property type="entry name" value="DNA breaking-rejoining enzymes"/>
    <property type="match status" value="1"/>
</dbReference>
<evidence type="ECO:0000256" key="3">
    <source>
        <dbReference type="ARBA" id="ARBA00022490"/>
    </source>
</evidence>
<dbReference type="Pfam" id="PF02899">
    <property type="entry name" value="Phage_int_SAM_1"/>
    <property type="match status" value="1"/>
</dbReference>
<dbReference type="GO" id="GO:0007059">
    <property type="term" value="P:chromosome segregation"/>
    <property type="evidence" value="ECO:0007669"/>
    <property type="project" value="UniProtKB-UniRule"/>
</dbReference>
<evidence type="ECO:0000259" key="11">
    <source>
        <dbReference type="PROSITE" id="PS51898"/>
    </source>
</evidence>
<evidence type="ECO:0000256" key="6">
    <source>
        <dbReference type="ARBA" id="ARBA00022908"/>
    </source>
</evidence>
<proteinExistence type="inferred from homology"/>
<comment type="subunit">
    <text evidence="10">Forms a cyclic heterotetrameric complex composed of two molecules of XerC and two molecules of XerD.</text>
</comment>
<dbReference type="Proteomes" id="UP000248606">
    <property type="component" value="Unassembled WGS sequence"/>
</dbReference>
<keyword evidence="6 10" id="KW-0229">DNA integration</keyword>
<sequence length="309" mass="33962">MSDFTTPVDSYFDFLAVERAASNNTLQAYRRDIDRYISFLTCYPVNSLGEVTQNHLEEFRDSLVAGDKKLGYAPLAASSAARVMVSVRGLHKFAFREGITESDPAATVPPPKIAQRLPKALPVNTIFKLLEGAGDGSSPDPVRALRDRALLEMLYTTGARISEITGLNIGDIDIENASVLLHGKGDKERIVPVGGPALKAYQEYLVRSRPALSKGKTHAAFLNLRGNRLSRQSAWQIIQNTADQAHITEDVSPHTLRHSFATHMLEGGADVRVVQELLGHSSVTTTQIYTMVTAESLREVWAESHPRAR</sequence>
<dbReference type="GO" id="GO:0009037">
    <property type="term" value="F:tyrosine-based site-specific recombinase activity"/>
    <property type="evidence" value="ECO:0007669"/>
    <property type="project" value="UniProtKB-UniRule"/>
</dbReference>
<evidence type="ECO:0000256" key="9">
    <source>
        <dbReference type="ARBA" id="ARBA00023306"/>
    </source>
</evidence>
<dbReference type="InterPro" id="IPR023009">
    <property type="entry name" value="Tyrosine_recombinase_XerC/XerD"/>
</dbReference>
<dbReference type="InterPro" id="IPR002104">
    <property type="entry name" value="Integrase_catalytic"/>
</dbReference>
<evidence type="ECO:0000256" key="1">
    <source>
        <dbReference type="ARBA" id="ARBA00004496"/>
    </source>
</evidence>
<dbReference type="CDD" id="cd00798">
    <property type="entry name" value="INT_XerDC_C"/>
    <property type="match status" value="1"/>
</dbReference>
<comment type="subcellular location">
    <subcellularLocation>
        <location evidence="1 10">Cytoplasm</location>
    </subcellularLocation>
</comment>
<dbReference type="PANTHER" id="PTHR30349">
    <property type="entry name" value="PHAGE INTEGRASE-RELATED"/>
    <property type="match status" value="1"/>
</dbReference>
<dbReference type="InterPro" id="IPR004107">
    <property type="entry name" value="Integrase_SAM-like_N"/>
</dbReference>
<comment type="similarity">
    <text evidence="2">Belongs to the 'phage' integrase family. XerD subfamily.</text>
</comment>
<keyword evidence="5 10" id="KW-0159">Chromosome partition</keyword>
<evidence type="ECO:0000256" key="5">
    <source>
        <dbReference type="ARBA" id="ARBA00022829"/>
    </source>
</evidence>
<reference evidence="13 14" key="1">
    <citation type="submission" date="2017-08" db="EMBL/GenBank/DDBJ databases">
        <title>Infants hospitalized years apart are colonized by the same room-sourced microbial strains.</title>
        <authorList>
            <person name="Brooks B."/>
            <person name="Olm M.R."/>
            <person name="Firek B.A."/>
            <person name="Baker R."/>
            <person name="Thomas B.C."/>
            <person name="Morowitz M.J."/>
            <person name="Banfield J.F."/>
        </authorList>
    </citation>
    <scope>NUCLEOTIDE SEQUENCE [LARGE SCALE GENOMIC DNA]</scope>
    <source>
        <strain evidence="13">S2_006_000_R1_57</strain>
    </source>
</reference>
<keyword evidence="3 10" id="KW-0963">Cytoplasm</keyword>
<comment type="caution">
    <text evidence="13">The sequence shown here is derived from an EMBL/GenBank/DDBJ whole genome shotgun (WGS) entry which is preliminary data.</text>
</comment>
<evidence type="ECO:0000313" key="14">
    <source>
        <dbReference type="Proteomes" id="UP000248606"/>
    </source>
</evidence>
<dbReference type="HAMAP" id="MF_01808">
    <property type="entry name" value="Recomb_XerC_XerD"/>
    <property type="match status" value="1"/>
</dbReference>
<organism evidence="13 14">
    <name type="scientific">Lawsonella clevelandensis</name>
    <dbReference type="NCBI Taxonomy" id="1528099"/>
    <lineage>
        <taxon>Bacteria</taxon>
        <taxon>Bacillati</taxon>
        <taxon>Actinomycetota</taxon>
        <taxon>Actinomycetes</taxon>
        <taxon>Mycobacteriales</taxon>
        <taxon>Lawsonellaceae</taxon>
        <taxon>Lawsonella</taxon>
    </lineage>
</organism>
<dbReference type="PANTHER" id="PTHR30349:SF81">
    <property type="entry name" value="TYROSINE RECOMBINASE XERC"/>
    <property type="match status" value="1"/>
</dbReference>